<evidence type="ECO:0000313" key="4">
    <source>
        <dbReference type="Proteomes" id="UP000218899"/>
    </source>
</evidence>
<dbReference type="EMBL" id="AP014936">
    <property type="protein sequence ID" value="BAU50210.1"/>
    <property type="molecule type" value="Genomic_DNA"/>
</dbReference>
<dbReference type="KEGG" id="sva:SVA_3674"/>
<reference evidence="3 4" key="1">
    <citation type="submission" date="2015-08" db="EMBL/GenBank/DDBJ databases">
        <title>Complete genome sequence of Sulfurifustis variabilis.</title>
        <authorList>
            <person name="Miura A."/>
            <person name="Kojima H."/>
            <person name="Fukui M."/>
        </authorList>
    </citation>
    <scope>NUCLEOTIDE SEQUENCE [LARGE SCALE GENOMIC DNA]</scope>
    <source>
        <strain evidence="4">skN76</strain>
    </source>
</reference>
<dbReference type="AlphaFoldDB" id="A0A1C7AFQ5"/>
<dbReference type="Proteomes" id="UP000218899">
    <property type="component" value="Chromosome"/>
</dbReference>
<evidence type="ECO:0000256" key="1">
    <source>
        <dbReference type="SAM" id="MobiDB-lite"/>
    </source>
</evidence>
<protein>
    <submittedName>
        <fullName evidence="3">Uncharacterized protein</fullName>
    </submittedName>
</protein>
<keyword evidence="2" id="KW-0732">Signal</keyword>
<feature type="region of interest" description="Disordered" evidence="1">
    <location>
        <begin position="22"/>
        <end position="105"/>
    </location>
</feature>
<dbReference type="RefSeq" id="WP_148665550.1">
    <property type="nucleotide sequence ID" value="NZ_AP014936.1"/>
</dbReference>
<feature type="compositionally biased region" description="Low complexity" evidence="1">
    <location>
        <begin position="83"/>
        <end position="97"/>
    </location>
</feature>
<feature type="chain" id="PRO_5008752385" evidence="2">
    <location>
        <begin position="22"/>
        <end position="105"/>
    </location>
</feature>
<evidence type="ECO:0000313" key="3">
    <source>
        <dbReference type="EMBL" id="BAU50210.1"/>
    </source>
</evidence>
<feature type="compositionally biased region" description="Basic and acidic residues" evidence="1">
    <location>
        <begin position="26"/>
        <end position="40"/>
    </location>
</feature>
<accession>A0A1C7AFQ5</accession>
<feature type="compositionally biased region" description="Low complexity" evidence="1">
    <location>
        <begin position="41"/>
        <end position="55"/>
    </location>
</feature>
<organism evidence="3 4">
    <name type="scientific">Sulfurifustis variabilis</name>
    <dbReference type="NCBI Taxonomy" id="1675686"/>
    <lineage>
        <taxon>Bacteria</taxon>
        <taxon>Pseudomonadati</taxon>
        <taxon>Pseudomonadota</taxon>
        <taxon>Gammaproteobacteria</taxon>
        <taxon>Acidiferrobacterales</taxon>
        <taxon>Acidiferrobacteraceae</taxon>
        <taxon>Sulfurifustis</taxon>
    </lineage>
</organism>
<evidence type="ECO:0000256" key="2">
    <source>
        <dbReference type="SAM" id="SignalP"/>
    </source>
</evidence>
<name>A0A1C7AFQ5_9GAMM</name>
<keyword evidence="4" id="KW-1185">Reference proteome</keyword>
<proteinExistence type="predicted"/>
<feature type="signal peptide" evidence="2">
    <location>
        <begin position="1"/>
        <end position="21"/>
    </location>
</feature>
<sequence length="105" mass="11216">MKTSVITAASIAFLFAGAAFAQQGDAKPEMKQEMKQEQKQEQAQAQVQQKKQAAQQKRKCPQGQVYSKKAQKCMPRPAKSKAPKSSAAADAPRSPAAETAPGAVQ</sequence>
<gene>
    <name evidence="3" type="ORF">SVA_3674</name>
</gene>